<dbReference type="AlphaFoldDB" id="A0A6N8KSV0"/>
<dbReference type="PANTHER" id="PTHR33221:SF13">
    <property type="entry name" value="TRANSCRIPTIONAL REGULATOR-RELATED"/>
    <property type="match status" value="1"/>
</dbReference>
<evidence type="ECO:0000313" key="2">
    <source>
        <dbReference type="Proteomes" id="UP000435036"/>
    </source>
</evidence>
<dbReference type="EMBL" id="WSQA01000001">
    <property type="protein sequence ID" value="MVZ60513.1"/>
    <property type="molecule type" value="Genomic_DNA"/>
</dbReference>
<dbReference type="InterPro" id="IPR036390">
    <property type="entry name" value="WH_DNA-bd_sf"/>
</dbReference>
<dbReference type="OrthoDB" id="9808360at2"/>
<protein>
    <submittedName>
        <fullName evidence="1">Rrf2 family transcriptional regulator</fullName>
    </submittedName>
</protein>
<dbReference type="RefSeq" id="WP_160367164.1">
    <property type="nucleotide sequence ID" value="NZ_WSQA01000001.1"/>
</dbReference>
<dbReference type="Gene3D" id="1.10.10.10">
    <property type="entry name" value="Winged helix-like DNA-binding domain superfamily/Winged helix DNA-binding domain"/>
    <property type="match status" value="1"/>
</dbReference>
<dbReference type="NCBIfam" id="TIGR00738">
    <property type="entry name" value="rrf2_super"/>
    <property type="match status" value="1"/>
</dbReference>
<dbReference type="SUPFAM" id="SSF46785">
    <property type="entry name" value="Winged helix' DNA-binding domain"/>
    <property type="match status" value="1"/>
</dbReference>
<dbReference type="Pfam" id="PF02082">
    <property type="entry name" value="Rrf2"/>
    <property type="match status" value="1"/>
</dbReference>
<sequence length="145" mass="15969">MFSKACEHGLKAILYIATQSMDGKRVKIGEVAEHTATPEAFTAKVLGTLTKFNILKSVKGPYGGFEMSEEQIHGVRLADIVKAIDGEELFIGCALGLRECNAKRPCPMHHRFVEIRKELKSMMESSTVYDLATDVIAGESVLKTH</sequence>
<dbReference type="InterPro" id="IPR036388">
    <property type="entry name" value="WH-like_DNA-bd_sf"/>
</dbReference>
<gene>
    <name evidence="1" type="ORF">GQF63_00615</name>
</gene>
<keyword evidence="2" id="KW-1185">Reference proteome</keyword>
<dbReference type="PROSITE" id="PS51197">
    <property type="entry name" value="HTH_RRF2_2"/>
    <property type="match status" value="1"/>
</dbReference>
<comment type="caution">
    <text evidence="1">The sequence shown here is derived from an EMBL/GenBank/DDBJ whole genome shotgun (WGS) entry which is preliminary data.</text>
</comment>
<accession>A0A6N8KSV0</accession>
<dbReference type="GO" id="GO:0003700">
    <property type="term" value="F:DNA-binding transcription factor activity"/>
    <property type="evidence" value="ECO:0007669"/>
    <property type="project" value="TreeGrafter"/>
</dbReference>
<name>A0A6N8KSV0_9SPHI</name>
<reference evidence="1 2" key="1">
    <citation type="submission" date="2019-12" db="EMBL/GenBank/DDBJ databases">
        <authorList>
            <person name="Dong K."/>
        </authorList>
    </citation>
    <scope>NUCLEOTIDE SEQUENCE [LARGE SCALE GENOMIC DNA]</scope>
    <source>
        <strain evidence="1 2">JCM 31225</strain>
    </source>
</reference>
<dbReference type="PANTHER" id="PTHR33221">
    <property type="entry name" value="WINGED HELIX-TURN-HELIX TRANSCRIPTIONAL REGULATOR, RRF2 FAMILY"/>
    <property type="match status" value="1"/>
</dbReference>
<evidence type="ECO:0000313" key="1">
    <source>
        <dbReference type="EMBL" id="MVZ60513.1"/>
    </source>
</evidence>
<dbReference type="GO" id="GO:0005829">
    <property type="term" value="C:cytosol"/>
    <property type="evidence" value="ECO:0007669"/>
    <property type="project" value="TreeGrafter"/>
</dbReference>
<organism evidence="1 2">
    <name type="scientific">Sphingobacterium humi</name>
    <dbReference type="NCBI Taxonomy" id="1796905"/>
    <lineage>
        <taxon>Bacteria</taxon>
        <taxon>Pseudomonadati</taxon>
        <taxon>Bacteroidota</taxon>
        <taxon>Sphingobacteriia</taxon>
        <taxon>Sphingobacteriales</taxon>
        <taxon>Sphingobacteriaceae</taxon>
        <taxon>Sphingobacterium</taxon>
    </lineage>
</organism>
<dbReference type="Proteomes" id="UP000435036">
    <property type="component" value="Unassembled WGS sequence"/>
</dbReference>
<proteinExistence type="predicted"/>
<dbReference type="InterPro" id="IPR000944">
    <property type="entry name" value="Tscrpt_reg_Rrf2"/>
</dbReference>